<dbReference type="Proteomes" id="UP000037594">
    <property type="component" value="Unassembled WGS sequence"/>
</dbReference>
<sequence length="73" mass="7769">MDRVSSTSWDFQTHGETGTVLSDRVEDAPFRTVTVTNASGETVEVSVIGLPDGSAKVLITEDTTAAITVVDER</sequence>
<organism evidence="1 2">
    <name type="scientific">Mycolicibacterium conceptionense</name>
    <dbReference type="NCBI Taxonomy" id="451644"/>
    <lineage>
        <taxon>Bacteria</taxon>
        <taxon>Bacillati</taxon>
        <taxon>Actinomycetota</taxon>
        <taxon>Actinomycetes</taxon>
        <taxon>Mycobacteriales</taxon>
        <taxon>Mycobacteriaceae</taxon>
        <taxon>Mycolicibacterium</taxon>
    </lineage>
</organism>
<evidence type="ECO:0000313" key="1">
    <source>
        <dbReference type="EMBL" id="KMV19644.1"/>
    </source>
</evidence>
<dbReference type="EMBL" id="LFOD01000003">
    <property type="protein sequence ID" value="KMV19644.1"/>
    <property type="molecule type" value="Genomic_DNA"/>
</dbReference>
<dbReference type="PATRIC" id="fig|451644.5.peg.1282"/>
<name>A0A0J8X2G2_9MYCO</name>
<protein>
    <submittedName>
        <fullName evidence="1">Uncharacterized protein</fullName>
    </submittedName>
</protein>
<accession>A0A0J8X2G2</accession>
<comment type="caution">
    <text evidence="1">The sequence shown here is derived from an EMBL/GenBank/DDBJ whole genome shotgun (WGS) entry which is preliminary data.</text>
</comment>
<proteinExistence type="predicted"/>
<reference evidence="1 2" key="1">
    <citation type="submission" date="2015-06" db="EMBL/GenBank/DDBJ databases">
        <title>Genome sequence of Mycobacterium conceptionense strain MLE.</title>
        <authorList>
            <person name="Greninger A.L."/>
            <person name="Cunningham G."/>
            <person name="Chiu C.Y."/>
            <person name="Miller S."/>
        </authorList>
    </citation>
    <scope>NUCLEOTIDE SEQUENCE [LARGE SCALE GENOMIC DNA]</scope>
    <source>
        <strain evidence="1 2">MLE</strain>
    </source>
</reference>
<dbReference type="AlphaFoldDB" id="A0A0J8X2G2"/>
<evidence type="ECO:0000313" key="2">
    <source>
        <dbReference type="Proteomes" id="UP000037594"/>
    </source>
</evidence>
<gene>
    <name evidence="1" type="ORF">ACT17_06290</name>
</gene>